<name>A0ABP0P0Q8_9DINO</name>
<dbReference type="InterPro" id="IPR050750">
    <property type="entry name" value="C5-MTase"/>
</dbReference>
<feature type="region of interest" description="Disordered" evidence="5">
    <location>
        <begin position="352"/>
        <end position="390"/>
    </location>
</feature>
<dbReference type="Pfam" id="PF00145">
    <property type="entry name" value="DNA_methylase"/>
    <property type="match status" value="1"/>
</dbReference>
<dbReference type="Gene3D" id="3.40.50.150">
    <property type="entry name" value="Vaccinia Virus protein VP39"/>
    <property type="match status" value="1"/>
</dbReference>
<evidence type="ECO:0000256" key="5">
    <source>
        <dbReference type="SAM" id="MobiDB-lite"/>
    </source>
</evidence>
<sequence length="1272" mass="142369">MRDGLEALSGNRKECDKMGQLYGLVYKKAGILWHPSLKHYVDPTSQTFFDWVHILLASGGLGQYEMNDYLKVLQLNNVGLDQLDSFQQGVCIPKALTKLPKCFFAERICKDNDTHLRCFAGELLTAIPAMTLFNSLVLEPLGILRDHRLCFQQLATIIDILSKGEGALQFLPQLKRVDVKSDSQFDGGDASMCTADEMLSDHCCSCKKRVDPENSLVIVRASVKTPEARRRRSCHNVRGAIQRLANRQGNLVKEFTSVSGDRLQEFYSNFSNLRGEDLRMKIEETVTDWKTATTTYKFTQDAEFMDEIEVRKKYVDRPNVAEHILLNGRRFFCPVKKVMLFADPKYNAKVEDTEELGTSTKRKAQTALKENEEPKKPPRKPRKGQEDKNIEEKILSKKLEMANAKDTLLKDAVESREKRQACQQPDVFKTVKNSVDTGKGNASHLMTLLDEAMDKIVEATSRLKAQLDAAEAFNKPNDWSKVVPKLGKWSRKLHVSFPCVGIDGAGLALKCLQVPFCANNVYDLEGRYQQHLEKHLPDCDLHLGSIDGDICQADLGSIERPVDLLISGPPCPPWAGNGCHKGQEDSRADVFLSVMKMVLVLIKSGDLKACVLENVKGIMHQRNGATSFMENITAFLRHECPEFDWGVVSLKAEQYMLAQQRTRVFLRGLRRTVGKGTVPEPLDPFGKKPLVDFLDPKLPSVDKSTLTDVTRQNLIDAMAAINKMMKKGDAVSSDIIVFPLDRAEGKVYVRRFSKNIVPTLTTTNMFLASLDLEMPEKDRKFFRFLSLTERMLLQGFDADTLYDCSDALRIKGAGNTYPVPLIIAVVAPLLMEIRPNLGAVPRSSTSLGAQDCAKFDEFMEVAKVKARLISQGNARRMASKRLKDLLSFLSSLSGLKDAPRSMEQQQRLVEGCLQDFVTGPKIEMTEGTEMVNWVTAASIPGWMKEQVLQAVQDKVLADQTNQKEPAKGKRQPLQRNLHLFHYFTEEEWGVMRSETQGLNAKLQILKNRCQFIGLTCPTEPTYVLANVILHLAAHNGPPETFQIDTRKAFRVLRDVKTVIKSGSKKGQHSGLEVYPSDPKGLPDAIKQTAYCNAQPVACPLDIDTIESLAMSFPCRETHGDVRRAGHSGVSLRSSHRDDGLRDILCNALLDRFMGGSGGSQPEALTIFGNGQSFKKRAKQPLALEDGFVDGPEDKTCKTTVSPQVIPEDGLPKAVEDAKPYHLEVATIYTCPNSQSWRVKKTGDKKDRAFSWKKEDPKSTWKRVVGYLEEIAN</sequence>
<gene>
    <name evidence="6" type="ORF">CCMP2556_LOCUS33724</name>
</gene>
<dbReference type="PROSITE" id="PS51679">
    <property type="entry name" value="SAM_MT_C5"/>
    <property type="match status" value="1"/>
</dbReference>
<dbReference type="Proteomes" id="UP001642484">
    <property type="component" value="Unassembled WGS sequence"/>
</dbReference>
<evidence type="ECO:0000313" key="7">
    <source>
        <dbReference type="Proteomes" id="UP001642484"/>
    </source>
</evidence>
<evidence type="ECO:0000256" key="4">
    <source>
        <dbReference type="PROSITE-ProRule" id="PRU01016"/>
    </source>
</evidence>
<dbReference type="InterPro" id="IPR029063">
    <property type="entry name" value="SAM-dependent_MTases_sf"/>
</dbReference>
<dbReference type="Gene3D" id="3.90.120.10">
    <property type="entry name" value="DNA Methylase, subunit A, domain 2"/>
    <property type="match status" value="1"/>
</dbReference>
<keyword evidence="7" id="KW-1185">Reference proteome</keyword>
<organism evidence="6 7">
    <name type="scientific">Durusdinium trenchii</name>
    <dbReference type="NCBI Taxonomy" id="1381693"/>
    <lineage>
        <taxon>Eukaryota</taxon>
        <taxon>Sar</taxon>
        <taxon>Alveolata</taxon>
        <taxon>Dinophyceae</taxon>
        <taxon>Suessiales</taxon>
        <taxon>Symbiodiniaceae</taxon>
        <taxon>Durusdinium</taxon>
    </lineage>
</organism>
<evidence type="ECO:0008006" key="8">
    <source>
        <dbReference type="Google" id="ProtNLM"/>
    </source>
</evidence>
<reference evidence="6 7" key="1">
    <citation type="submission" date="2024-02" db="EMBL/GenBank/DDBJ databases">
        <authorList>
            <person name="Chen Y."/>
            <person name="Shah S."/>
            <person name="Dougan E. K."/>
            <person name="Thang M."/>
            <person name="Chan C."/>
        </authorList>
    </citation>
    <scope>NUCLEOTIDE SEQUENCE [LARGE SCALE GENOMIC DNA]</scope>
</reference>
<dbReference type="PANTHER" id="PTHR46098:SF1">
    <property type="entry name" value="TRNA (CYTOSINE(38)-C(5))-METHYLTRANSFERASE"/>
    <property type="match status" value="1"/>
</dbReference>
<evidence type="ECO:0000313" key="6">
    <source>
        <dbReference type="EMBL" id="CAK9068644.1"/>
    </source>
</evidence>
<comment type="caution">
    <text evidence="6">The sequence shown here is derived from an EMBL/GenBank/DDBJ whole genome shotgun (WGS) entry which is preliminary data.</text>
</comment>
<evidence type="ECO:0000256" key="1">
    <source>
        <dbReference type="ARBA" id="ARBA00022603"/>
    </source>
</evidence>
<comment type="similarity">
    <text evidence="4">Belongs to the class I-like SAM-binding methyltransferase superfamily. C5-methyltransferase family.</text>
</comment>
<dbReference type="InterPro" id="IPR001525">
    <property type="entry name" value="C5_MeTfrase"/>
</dbReference>
<evidence type="ECO:0000256" key="2">
    <source>
        <dbReference type="ARBA" id="ARBA00022679"/>
    </source>
</evidence>
<keyword evidence="1 4" id="KW-0489">Methyltransferase</keyword>
<evidence type="ECO:0000256" key="3">
    <source>
        <dbReference type="ARBA" id="ARBA00022691"/>
    </source>
</evidence>
<feature type="active site" evidence="4">
    <location>
        <position position="571"/>
    </location>
</feature>
<accession>A0ABP0P0Q8</accession>
<keyword evidence="3 4" id="KW-0949">S-adenosyl-L-methionine</keyword>
<protein>
    <recommendedName>
        <fullName evidence="8">DNA (cytosine-5-)-methyltransferase</fullName>
    </recommendedName>
</protein>
<dbReference type="SUPFAM" id="SSF53335">
    <property type="entry name" value="S-adenosyl-L-methionine-dependent methyltransferases"/>
    <property type="match status" value="1"/>
</dbReference>
<proteinExistence type="inferred from homology"/>
<keyword evidence="2 4" id="KW-0808">Transferase</keyword>
<dbReference type="PANTHER" id="PTHR46098">
    <property type="entry name" value="TRNA (CYTOSINE(38)-C(5))-METHYLTRANSFERASE"/>
    <property type="match status" value="1"/>
</dbReference>
<dbReference type="EMBL" id="CAXAMN010022357">
    <property type="protein sequence ID" value="CAK9068644.1"/>
    <property type="molecule type" value="Genomic_DNA"/>
</dbReference>